<dbReference type="EMBL" id="OOIN01000002">
    <property type="protein sequence ID" value="SPO20819.1"/>
    <property type="molecule type" value="Genomic_DNA"/>
</dbReference>
<evidence type="ECO:0000313" key="1">
    <source>
        <dbReference type="EMBL" id="SPO20819.1"/>
    </source>
</evidence>
<dbReference type="Proteomes" id="UP000324022">
    <property type="component" value="Unassembled WGS sequence"/>
</dbReference>
<dbReference type="AlphaFoldDB" id="A0A5C3DUX2"/>
<name>A0A5C3DUX2_9BASI</name>
<accession>A0A5C3DUX2</accession>
<keyword evidence="2" id="KW-1185">Reference proteome</keyword>
<sequence>MPCYTPYWDTMAPNSMARLNTRADFIRTATINRSLGIVKVGGVGQGGHDNRRNCWCLVMVDGMLRAAKILWIFNKAIRLSSAALDVTPQWFMHVRLLPEVSLEVLGPQHPC</sequence>
<protein>
    <submittedName>
        <fullName evidence="1">Uncharacterized protein</fullName>
    </submittedName>
</protein>
<reference evidence="1 2" key="1">
    <citation type="submission" date="2018-03" db="EMBL/GenBank/DDBJ databases">
        <authorList>
            <person name="Guldener U."/>
        </authorList>
    </citation>
    <scope>NUCLEOTIDE SEQUENCE [LARGE SCALE GENOMIC DNA]</scope>
    <source>
        <strain evidence="1 2">NBRC100155</strain>
    </source>
</reference>
<proteinExistence type="predicted"/>
<gene>
    <name evidence="1" type="ORF">UTRI_00296</name>
</gene>
<evidence type="ECO:0000313" key="2">
    <source>
        <dbReference type="Proteomes" id="UP000324022"/>
    </source>
</evidence>
<organism evidence="1 2">
    <name type="scientific">Ustilago trichophora</name>
    <dbReference type="NCBI Taxonomy" id="86804"/>
    <lineage>
        <taxon>Eukaryota</taxon>
        <taxon>Fungi</taxon>
        <taxon>Dikarya</taxon>
        <taxon>Basidiomycota</taxon>
        <taxon>Ustilaginomycotina</taxon>
        <taxon>Ustilaginomycetes</taxon>
        <taxon>Ustilaginales</taxon>
        <taxon>Ustilaginaceae</taxon>
        <taxon>Ustilago</taxon>
    </lineage>
</organism>